<feature type="compositionally biased region" description="Low complexity" evidence="1">
    <location>
        <begin position="180"/>
        <end position="196"/>
    </location>
</feature>
<sequence length="521" mass="51977">MLHRALLAPSQSIWYIRHLWARLWLYLQDILRNVWRQPVHGEPKTRPGRNQQQLEPSSSASPQRSAAVMLNRPPYGDACAPAATVRAGADVDAGLNPSTASDGVLPLAPTAAPPPQPSSMLQGDTPAVSPTADLDDADANAHLDDDAAASTALPVLNPSQSSAPGPDDLPDVCTTPLARGESGLESGTPSTGTPSTCGKQQTGPGAAAAATDEGWSFDTPTQRRGGLSDGWIKQPIVLTALTAAASSSPVAVAVCPRAGGLARVDGSATEPCAPQRGAASPATPSSLAACGGAAAPGSAVSTLGLSPDFSPHLPLPSVTLLTTHDISDVSGGGGGGASGAANSSDGSSGPAPQCTLVAARTEPAEAEGQETDSCPLSLGAAAAGPQRSAPPKKTWPLHKQEVDLRTPPPRTPLSSSNAANGAQSFRSTFSGSHPATGGVSTDSGAGIGSLMGQKSGVAARRSGAGAVVTPGSATACCAAKPSASASRRSSMGASDCFATGSGKKPRYQQSTVSSTMKKQHG</sequence>
<protein>
    <submittedName>
        <fullName evidence="2">Uncharacterized protein</fullName>
    </submittedName>
</protein>
<feature type="compositionally biased region" description="Low complexity" evidence="1">
    <location>
        <begin position="278"/>
        <end position="291"/>
    </location>
</feature>
<feature type="region of interest" description="Disordered" evidence="1">
    <location>
        <begin position="271"/>
        <end position="291"/>
    </location>
</feature>
<dbReference type="AlphaFoldDB" id="A0A9W6BHQ9"/>
<feature type="region of interest" description="Disordered" evidence="1">
    <location>
        <begin position="155"/>
        <end position="228"/>
    </location>
</feature>
<feature type="compositionally biased region" description="Low complexity" evidence="1">
    <location>
        <begin position="56"/>
        <end position="65"/>
    </location>
</feature>
<feature type="compositionally biased region" description="Low complexity" evidence="1">
    <location>
        <begin position="339"/>
        <end position="349"/>
    </location>
</feature>
<feature type="region of interest" description="Disordered" evidence="1">
    <location>
        <begin position="93"/>
        <end position="138"/>
    </location>
</feature>
<proteinExistence type="predicted"/>
<dbReference type="Proteomes" id="UP001165080">
    <property type="component" value="Unassembled WGS sequence"/>
</dbReference>
<gene>
    <name evidence="2" type="primary">PLEST003964</name>
    <name evidence="2" type="ORF">PLESTB_000572900</name>
</gene>
<evidence type="ECO:0000256" key="1">
    <source>
        <dbReference type="SAM" id="MobiDB-lite"/>
    </source>
</evidence>
<feature type="compositionally biased region" description="Polar residues" evidence="1">
    <location>
        <begin position="417"/>
        <end position="443"/>
    </location>
</feature>
<reference evidence="2 3" key="1">
    <citation type="journal article" date="2023" name="Commun. Biol.">
        <title>Reorganization of the ancestral sex-determining regions during the evolution of trioecy in Pleodorina starrii.</title>
        <authorList>
            <person name="Takahashi K."/>
            <person name="Suzuki S."/>
            <person name="Kawai-Toyooka H."/>
            <person name="Yamamoto K."/>
            <person name="Hamaji T."/>
            <person name="Ootsuki R."/>
            <person name="Yamaguchi H."/>
            <person name="Kawachi M."/>
            <person name="Higashiyama T."/>
            <person name="Nozaki H."/>
        </authorList>
    </citation>
    <scope>NUCLEOTIDE SEQUENCE [LARGE SCALE GENOMIC DNA]</scope>
    <source>
        <strain evidence="2 3">NIES-4479</strain>
    </source>
</reference>
<feature type="compositionally biased region" description="Low complexity" evidence="1">
    <location>
        <begin position="475"/>
        <end position="494"/>
    </location>
</feature>
<organism evidence="2 3">
    <name type="scientific">Pleodorina starrii</name>
    <dbReference type="NCBI Taxonomy" id="330485"/>
    <lineage>
        <taxon>Eukaryota</taxon>
        <taxon>Viridiplantae</taxon>
        <taxon>Chlorophyta</taxon>
        <taxon>core chlorophytes</taxon>
        <taxon>Chlorophyceae</taxon>
        <taxon>CS clade</taxon>
        <taxon>Chlamydomonadales</taxon>
        <taxon>Volvocaceae</taxon>
        <taxon>Pleodorina</taxon>
    </lineage>
</organism>
<feature type="region of interest" description="Disordered" evidence="1">
    <location>
        <begin position="329"/>
        <end position="463"/>
    </location>
</feature>
<feature type="compositionally biased region" description="Polar residues" evidence="1">
    <location>
        <begin position="507"/>
        <end position="521"/>
    </location>
</feature>
<feature type="region of interest" description="Disordered" evidence="1">
    <location>
        <begin position="41"/>
        <end position="65"/>
    </location>
</feature>
<keyword evidence="3" id="KW-1185">Reference proteome</keyword>
<comment type="caution">
    <text evidence="2">The sequence shown here is derived from an EMBL/GenBank/DDBJ whole genome shotgun (WGS) entry which is preliminary data.</text>
</comment>
<name>A0A9W6BHQ9_9CHLO</name>
<feature type="region of interest" description="Disordered" evidence="1">
    <location>
        <begin position="475"/>
        <end position="521"/>
    </location>
</feature>
<dbReference type="EMBL" id="BRXU01000005">
    <property type="protein sequence ID" value="GLC52013.1"/>
    <property type="molecule type" value="Genomic_DNA"/>
</dbReference>
<evidence type="ECO:0000313" key="2">
    <source>
        <dbReference type="EMBL" id="GLC52013.1"/>
    </source>
</evidence>
<evidence type="ECO:0000313" key="3">
    <source>
        <dbReference type="Proteomes" id="UP001165080"/>
    </source>
</evidence>
<accession>A0A9W6BHQ9</accession>